<dbReference type="EMBL" id="FONQ01000002">
    <property type="protein sequence ID" value="SFE47253.1"/>
    <property type="molecule type" value="Genomic_DNA"/>
</dbReference>
<evidence type="ECO:0000313" key="1">
    <source>
        <dbReference type="EMBL" id="SFE47253.1"/>
    </source>
</evidence>
<gene>
    <name evidence="1" type="ORF">SAMN04488131_102126</name>
</gene>
<dbReference type="Proteomes" id="UP000198596">
    <property type="component" value="Unassembled WGS sequence"/>
</dbReference>
<evidence type="ECO:0008006" key="3">
    <source>
        <dbReference type="Google" id="ProtNLM"/>
    </source>
</evidence>
<evidence type="ECO:0000313" key="2">
    <source>
        <dbReference type="Proteomes" id="UP000198596"/>
    </source>
</evidence>
<dbReference type="STRING" id="935223.SAMN04488131_102126"/>
<protein>
    <recommendedName>
        <fullName evidence="3">T9SS sorting signal type C domain-containing protein</fullName>
    </recommendedName>
</protein>
<dbReference type="NCBIfam" id="NF033708">
    <property type="entry name" value="T9SS_Cterm_ChiA"/>
    <property type="match status" value="1"/>
</dbReference>
<accession>A0A1I2AW61</accession>
<dbReference type="OrthoDB" id="906679at2"/>
<organism evidence="1 2">
    <name type="scientific">Flavobacterium xueshanense</name>
    <dbReference type="NCBI Taxonomy" id="935223"/>
    <lineage>
        <taxon>Bacteria</taxon>
        <taxon>Pseudomonadati</taxon>
        <taxon>Bacteroidota</taxon>
        <taxon>Flavobacteriia</taxon>
        <taxon>Flavobacteriales</taxon>
        <taxon>Flavobacteriaceae</taxon>
        <taxon>Flavobacterium</taxon>
    </lineage>
</organism>
<keyword evidence="2" id="KW-1185">Reference proteome</keyword>
<proteinExistence type="predicted"/>
<reference evidence="2" key="1">
    <citation type="submission" date="2016-10" db="EMBL/GenBank/DDBJ databases">
        <authorList>
            <person name="Varghese N."/>
            <person name="Submissions S."/>
        </authorList>
    </citation>
    <scope>NUCLEOTIDE SEQUENCE [LARGE SCALE GENOMIC DNA]</scope>
    <source>
        <strain evidence="2">CGMCC 1.9227</strain>
    </source>
</reference>
<sequence>MIKRLFPHFSFFLIKNLISFQDKNLLNNIFHRHSSTDTSQSLSPLFPSKIISDNILKLAVVCVLFFTFSVVNAATRTSTAAGGTWATGSTWVGGVAPIPGDDVIIATTGANSVTVGTSTSIINVTINAGATLNIANRTLTTTGFFVNNGTLTGTTGIIALTGNFTSSGNFTLTTGRLTIATGNFNNSGNFTLSGAGRLMLGGNYSTSGSVTLSSSEVQFTGTANQTIQGFTTTGTVTTLKTGGVVTLIGNVSGAGLTVNGSGGTLHLGVGLTHTFSGIWTRSAGTGILNCGSSLVKIGGSVSGTGGAFIAGTGTVDYYRLGNQTNAVVAYNNLILSGTGIKTFATTPTVNGKLTLAGTATVVVSSGVVTYGSNATLEYNTTNARTVTSEEWITPFTASGGVIINGSLLITLNLAKTFNNLVPLTVNSGGKLDLSTVLLTLNGDLINNGGSVTGTTGGVAIAGTANQSIGAFSTTGTISMLKTAGTATYTGAVSGGALTINGTGGTLNLGSGLIHSLTGIVTLTNGILNGGSSSLNVNANSVTAWNGTGTNFIAGNGTVNFSGIAQTLAAASTFNNLIFSNSGLKTLNGIPTINGFLSMEGTATVSAVPNYGSAAKLQYNRTVSQVSGLEWRTPFAATGGVTVMNTGIITVNGIKTFGASSPLTIASGATLDNGGFVISGGSTLSVLTDGLLKLTATSAFPSFTNTALNAISKVEYSGDVQTVATQVYGNLILSGAGNKTFPAATIIAGDLKITGSAVALFLTGFSSSQTLTFGITTQSIGSWGGTGSAATNRDVIRFGSTTTGILNVKLSCAEGTWLGSLSSNWNTAENWCGGILPSATTDVVIPVAATNQPTLGTNTSVRNITISNGAVLIISGLSTLNVSGNWTNNGTFIPDISTVNFNGSLPQIVEGTTASTFYNFTNLNILSSVTAAKGITVNNILNITNPSSVLDMATFVLIGGDTFSNAGNGQIITSNSAATPIPTGKTWTCKVIYNNSAGGQTIVGGTYNGTPSLELKNISGNQTASGNISTGDKLNIAVGGTPSFDMNGFNLTSNTLNISIVGAILDMKNGNLSYNILDSMDGTIRFSGASNGLSFPSGTVDYYGVGQTVAGGNYYNILFSGIGGSYTIANNIDVANTFNVTKGDVSVNDSVSLNLNSAVTVFSPGTLTLQNNSSLVQTNFTGNNVGNIIVRRNTTPIVLDDFTYWSSPTNGTQTLLDFSPNTQSDKYFIYNNDWANVNAFITVFAPGIGYAIRAEGTLIPPGMPAVDDSLKFIGVPNNGTIEIPLTVRTSDGVGERLIGNPYPSAIDADAFINANLLGTGTINQTITGTLYFWTHNHTLSGNDYLASDYATYNLFGAVGVSSGTGNLTNPNQYIASGQGFFVENDFVGNVTFDNSMRVISNNTNFYRQKKTKNTQEDRHRIWLKLQKGTGDLTGTLVGYGSNSTNDFDPGYDSYVYDENQTFSLYSFIGTAKMAIQSKALPFVDTDVIPIGYSINVAGNAIISIDKVDGLFSDNQNIYLKDKVLNVFHNLKEDPYSFSSEKGTFNERFELRFTDKTLASADFELNDSSILIAKDKNELKIKSEIETINRITIFDLLGRKVFDKVAVNSNEFQTSTIKLSNQVVVVKLTLANGKVISKKVVY</sequence>
<name>A0A1I2AW61_9FLAO</name>